<protein>
    <submittedName>
        <fullName evidence="4">Histidine kinase</fullName>
    </submittedName>
</protein>
<dbReference type="Gene3D" id="3.30.565.10">
    <property type="entry name" value="Histidine kinase-like ATPase, C-terminal domain"/>
    <property type="match status" value="1"/>
</dbReference>
<dbReference type="GO" id="GO:0000155">
    <property type="term" value="F:phosphorelay sensor kinase activity"/>
    <property type="evidence" value="ECO:0007669"/>
    <property type="project" value="InterPro"/>
</dbReference>
<evidence type="ECO:0000259" key="3">
    <source>
        <dbReference type="Pfam" id="PF06580"/>
    </source>
</evidence>
<keyword evidence="4" id="KW-0418">Kinase</keyword>
<keyword evidence="5" id="KW-1185">Reference proteome</keyword>
<reference evidence="4 5" key="1">
    <citation type="submission" date="2019-09" db="EMBL/GenBank/DDBJ databases">
        <title>Pararcticibacter amylolyticus gen. nov., sp. nov., isolated from a rottenly hemp rope, and reclassification of Pedobacter tournemirensis as Pararcticibacter tournemirensis comb. nov.</title>
        <authorList>
            <person name="Cai Y."/>
        </authorList>
    </citation>
    <scope>NUCLEOTIDE SEQUENCE [LARGE SCALE GENOMIC DNA]</scope>
    <source>
        <strain evidence="4 5">TF5-37.2-LB10</strain>
    </source>
</reference>
<dbReference type="GO" id="GO:0016020">
    <property type="term" value="C:membrane"/>
    <property type="evidence" value="ECO:0007669"/>
    <property type="project" value="InterPro"/>
</dbReference>
<accession>A0A543GLZ8</accession>
<feature type="domain" description="Signal transduction histidine kinase internal region" evidence="3">
    <location>
        <begin position="188"/>
        <end position="265"/>
    </location>
</feature>
<evidence type="ECO:0000256" key="1">
    <source>
        <dbReference type="SAM" id="Coils"/>
    </source>
</evidence>
<feature type="transmembrane region" description="Helical" evidence="2">
    <location>
        <begin position="144"/>
        <end position="167"/>
    </location>
</feature>
<keyword evidence="2" id="KW-1133">Transmembrane helix</keyword>
<feature type="transmembrane region" description="Helical" evidence="2">
    <location>
        <begin position="74"/>
        <end position="91"/>
    </location>
</feature>
<comment type="caution">
    <text evidence="4">The sequence shown here is derived from an EMBL/GenBank/DDBJ whole genome shotgun (WGS) entry which is preliminary data.</text>
</comment>
<gene>
    <name evidence="4" type="ORF">F1649_18465</name>
</gene>
<dbReference type="Pfam" id="PF06580">
    <property type="entry name" value="His_kinase"/>
    <property type="match status" value="1"/>
</dbReference>
<evidence type="ECO:0000256" key="2">
    <source>
        <dbReference type="SAM" id="Phobius"/>
    </source>
</evidence>
<evidence type="ECO:0000313" key="4">
    <source>
        <dbReference type="EMBL" id="KAA8477538.1"/>
    </source>
</evidence>
<dbReference type="EMBL" id="VWNE01000036">
    <property type="protein sequence ID" value="KAA8477538.1"/>
    <property type="molecule type" value="Genomic_DNA"/>
</dbReference>
<dbReference type="InterPro" id="IPR036890">
    <property type="entry name" value="HATPase_C_sf"/>
</dbReference>
<keyword evidence="2" id="KW-0472">Membrane</keyword>
<dbReference type="OrthoDB" id="9792992at2"/>
<dbReference type="Proteomes" id="UP000322918">
    <property type="component" value="Unassembled WGS sequence"/>
</dbReference>
<feature type="coiled-coil region" evidence="1">
    <location>
        <begin position="168"/>
        <end position="195"/>
    </location>
</feature>
<keyword evidence="2" id="KW-0812">Transmembrane</keyword>
<evidence type="ECO:0000313" key="5">
    <source>
        <dbReference type="Proteomes" id="UP000322918"/>
    </source>
</evidence>
<dbReference type="PANTHER" id="PTHR34220:SF7">
    <property type="entry name" value="SENSOR HISTIDINE KINASE YPDA"/>
    <property type="match status" value="1"/>
</dbReference>
<keyword evidence="4" id="KW-0808">Transferase</keyword>
<keyword evidence="1" id="KW-0175">Coiled coil</keyword>
<dbReference type="PANTHER" id="PTHR34220">
    <property type="entry name" value="SENSOR HISTIDINE KINASE YPDA"/>
    <property type="match status" value="1"/>
</dbReference>
<proteinExistence type="predicted"/>
<feature type="transmembrane region" description="Helical" evidence="2">
    <location>
        <begin position="41"/>
        <end position="62"/>
    </location>
</feature>
<dbReference type="SUPFAM" id="SSF55874">
    <property type="entry name" value="ATPase domain of HSP90 chaperone/DNA topoisomerase II/histidine kinase"/>
    <property type="match status" value="1"/>
</dbReference>
<dbReference type="RefSeq" id="WP_141813271.1">
    <property type="nucleotide sequence ID" value="NZ_VFPL01000001.1"/>
</dbReference>
<dbReference type="InterPro" id="IPR010559">
    <property type="entry name" value="Sig_transdc_His_kin_internal"/>
</dbReference>
<organism evidence="4 5">
    <name type="scientific">Arcticibacter tournemirensis</name>
    <dbReference type="NCBI Taxonomy" id="699437"/>
    <lineage>
        <taxon>Bacteria</taxon>
        <taxon>Pseudomonadati</taxon>
        <taxon>Bacteroidota</taxon>
        <taxon>Sphingobacteriia</taxon>
        <taxon>Sphingobacteriales</taxon>
        <taxon>Sphingobacteriaceae</taxon>
        <taxon>Arcticibacter</taxon>
    </lineage>
</organism>
<feature type="transmembrane region" description="Helical" evidence="2">
    <location>
        <begin position="12"/>
        <end position="29"/>
    </location>
</feature>
<dbReference type="AlphaFoldDB" id="A0A543GLZ8"/>
<name>A0A543GLZ8_9SPHI</name>
<dbReference type="InterPro" id="IPR050640">
    <property type="entry name" value="Bact_2-comp_sensor_kinase"/>
</dbReference>
<sequence>MNKIKLQNWLQEAIPLLLWLGFVLLPFLMRSASMPAYVRTHFLENIFLTNLLLLAVFYLHAYGIYPLRKRKNGIWLYVLALAACMAAFMFVSQRISPGPQPAVLAERERARALPYPGSFQHRDSLPGPEHFPRPGGEPPMKVRLLFPGFRITPFFFVILCSYCYCILRDTTKRERALKEHENENLKTELTFLRSQISPHFMFNVLNSMVSLARKQSPLLEASLINMSNLMRYMLYESNGKLVSLNTELEYLRNYIDLQLLRYGDSVRLNLYINGQAEHYHIEPMLLIPFVENAFKHGISMIKDPLIDISVSVNNETGELLFNVVNNISPQENKDEGEIGIGLANVKRRLALLYPEKHHLKIERARNLFNVELQIKLT</sequence>